<organism evidence="2">
    <name type="scientific">Phenylobacterium glaciei</name>
    <dbReference type="NCBI Taxonomy" id="2803784"/>
    <lineage>
        <taxon>Bacteria</taxon>
        <taxon>Pseudomonadati</taxon>
        <taxon>Pseudomonadota</taxon>
        <taxon>Alphaproteobacteria</taxon>
        <taxon>Caulobacterales</taxon>
        <taxon>Caulobacteraceae</taxon>
        <taxon>Phenylobacterium</taxon>
    </lineage>
</organism>
<gene>
    <name evidence="2" type="ORF">JKL49_05995</name>
</gene>
<sequence>MLLEDRRRSPPWGFYVGETSRDPDLRFDQHKTGYKASRYVNRFGVRLLPDVVEHLNPLRRWEAKELEAAVAEAFREAGLPWVEGGHWGPFSLAGEGGPAEQGRMRVDRPVRKSHRHPRACPEDP</sequence>
<accession>A0A974P4F6</accession>
<feature type="region of interest" description="Disordered" evidence="1">
    <location>
        <begin position="92"/>
        <end position="124"/>
    </location>
</feature>
<evidence type="ECO:0008006" key="3">
    <source>
        <dbReference type="Google" id="ProtNLM"/>
    </source>
</evidence>
<evidence type="ECO:0000313" key="2">
    <source>
        <dbReference type="EMBL" id="QQZ50844.1"/>
    </source>
</evidence>
<reference evidence="2" key="1">
    <citation type="submission" date="2021-01" db="EMBL/GenBank/DDBJ databases">
        <title>Genome sequence of Phenylobacterium sp. 20VBR1 isolated from a valley glaceir, Ny-Alesund, Svalbard.</title>
        <authorList>
            <person name="Thomas F.A."/>
            <person name="Krishnan K.P."/>
            <person name="Sinha R.K."/>
        </authorList>
    </citation>
    <scope>NUCLEOTIDE SEQUENCE</scope>
    <source>
        <strain evidence="2">20VBR1</strain>
    </source>
</reference>
<dbReference type="EMBL" id="CP068570">
    <property type="protein sequence ID" value="QQZ50844.1"/>
    <property type="molecule type" value="Genomic_DNA"/>
</dbReference>
<name>A0A974P4F6_9CAUL</name>
<proteinExistence type="predicted"/>
<protein>
    <recommendedName>
        <fullName evidence="3">GIY-YIG domain-containing protein</fullName>
    </recommendedName>
</protein>
<dbReference type="AlphaFoldDB" id="A0A974P4F6"/>
<evidence type="ECO:0000256" key="1">
    <source>
        <dbReference type="SAM" id="MobiDB-lite"/>
    </source>
</evidence>